<organism evidence="1 2">
    <name type="scientific">Blastococcus brunescens</name>
    <dbReference type="NCBI Taxonomy" id="1564165"/>
    <lineage>
        <taxon>Bacteria</taxon>
        <taxon>Bacillati</taxon>
        <taxon>Actinomycetota</taxon>
        <taxon>Actinomycetes</taxon>
        <taxon>Geodermatophilales</taxon>
        <taxon>Geodermatophilaceae</taxon>
        <taxon>Blastococcus</taxon>
    </lineage>
</organism>
<dbReference type="Gene3D" id="2.40.128.110">
    <property type="entry name" value="Lipid/polyisoprenoid-binding, YceI-like"/>
    <property type="match status" value="1"/>
</dbReference>
<evidence type="ECO:0000313" key="1">
    <source>
        <dbReference type="EMBL" id="WRL64411.1"/>
    </source>
</evidence>
<gene>
    <name evidence="1" type="ORF">U6N30_00700</name>
</gene>
<sequence length="70" mass="7317">MTVPVAGELTLAGETPEVQVDLSVVRTPDGVDVSEAVPLTLADHGIEAPDLGFVRVEDNGAIEVLLHLTQ</sequence>
<evidence type="ECO:0000313" key="2">
    <source>
        <dbReference type="Proteomes" id="UP001324287"/>
    </source>
</evidence>
<keyword evidence="2" id="KW-1185">Reference proteome</keyword>
<proteinExistence type="predicted"/>
<name>A0ABZ1B3V4_9ACTN</name>
<dbReference type="SUPFAM" id="SSF101874">
    <property type="entry name" value="YceI-like"/>
    <property type="match status" value="1"/>
</dbReference>
<dbReference type="InterPro" id="IPR036761">
    <property type="entry name" value="TTHA0802/YceI-like_sf"/>
</dbReference>
<protein>
    <submittedName>
        <fullName evidence="1">Uncharacterized protein</fullName>
    </submittedName>
</protein>
<dbReference type="EMBL" id="CP141261">
    <property type="protein sequence ID" value="WRL64411.1"/>
    <property type="molecule type" value="Genomic_DNA"/>
</dbReference>
<accession>A0ABZ1B3V4</accession>
<dbReference type="Proteomes" id="UP001324287">
    <property type="component" value="Chromosome"/>
</dbReference>
<dbReference type="RefSeq" id="WP_324275738.1">
    <property type="nucleotide sequence ID" value="NZ_CP141261.1"/>
</dbReference>
<reference evidence="1 2" key="1">
    <citation type="submission" date="2023-12" db="EMBL/GenBank/DDBJ databases">
        <title>Blastococcus brunescens sp. nov., an actonobacterium isolated from sandstone collected in sahara desert.</title>
        <authorList>
            <person name="Gtari M."/>
            <person name="Ghodhbane F."/>
        </authorList>
    </citation>
    <scope>NUCLEOTIDE SEQUENCE [LARGE SCALE GENOMIC DNA]</scope>
    <source>
        <strain evidence="1 2">BMG 8361</strain>
    </source>
</reference>